<gene>
    <name evidence="1" type="ORF">BV22DRAFT_502185</name>
</gene>
<accession>A0ACB8BFE6</accession>
<proteinExistence type="predicted"/>
<comment type="caution">
    <text evidence="1">The sequence shown here is derived from an EMBL/GenBank/DDBJ whole genome shotgun (WGS) entry which is preliminary data.</text>
</comment>
<evidence type="ECO:0000313" key="1">
    <source>
        <dbReference type="EMBL" id="KAH7924525.1"/>
    </source>
</evidence>
<organism evidence="1 2">
    <name type="scientific">Leucogyrophana mollusca</name>
    <dbReference type="NCBI Taxonomy" id="85980"/>
    <lineage>
        <taxon>Eukaryota</taxon>
        <taxon>Fungi</taxon>
        <taxon>Dikarya</taxon>
        <taxon>Basidiomycota</taxon>
        <taxon>Agaricomycotina</taxon>
        <taxon>Agaricomycetes</taxon>
        <taxon>Agaricomycetidae</taxon>
        <taxon>Boletales</taxon>
        <taxon>Boletales incertae sedis</taxon>
        <taxon>Leucogyrophana</taxon>
    </lineage>
</organism>
<dbReference type="EMBL" id="MU266422">
    <property type="protein sequence ID" value="KAH7924525.1"/>
    <property type="molecule type" value="Genomic_DNA"/>
</dbReference>
<protein>
    <submittedName>
        <fullName evidence="1">Uncharacterized protein</fullName>
    </submittedName>
</protein>
<keyword evidence="2" id="KW-1185">Reference proteome</keyword>
<reference evidence="1" key="1">
    <citation type="journal article" date="2021" name="New Phytol.">
        <title>Evolutionary innovations through gain and loss of genes in the ectomycorrhizal Boletales.</title>
        <authorList>
            <person name="Wu G."/>
            <person name="Miyauchi S."/>
            <person name="Morin E."/>
            <person name="Kuo A."/>
            <person name="Drula E."/>
            <person name="Varga T."/>
            <person name="Kohler A."/>
            <person name="Feng B."/>
            <person name="Cao Y."/>
            <person name="Lipzen A."/>
            <person name="Daum C."/>
            <person name="Hundley H."/>
            <person name="Pangilinan J."/>
            <person name="Johnson J."/>
            <person name="Barry K."/>
            <person name="LaButti K."/>
            <person name="Ng V."/>
            <person name="Ahrendt S."/>
            <person name="Min B."/>
            <person name="Choi I.G."/>
            <person name="Park H."/>
            <person name="Plett J.M."/>
            <person name="Magnuson J."/>
            <person name="Spatafora J.W."/>
            <person name="Nagy L.G."/>
            <person name="Henrissat B."/>
            <person name="Grigoriev I.V."/>
            <person name="Yang Z.L."/>
            <person name="Xu J."/>
            <person name="Martin F.M."/>
        </authorList>
    </citation>
    <scope>NUCLEOTIDE SEQUENCE</scope>
    <source>
        <strain evidence="1">KUC20120723A-06</strain>
    </source>
</reference>
<name>A0ACB8BFE6_9AGAM</name>
<evidence type="ECO:0000313" key="2">
    <source>
        <dbReference type="Proteomes" id="UP000790709"/>
    </source>
</evidence>
<dbReference type="Proteomes" id="UP000790709">
    <property type="component" value="Unassembled WGS sequence"/>
</dbReference>
<sequence length="115" mass="12445">MPALASPTILSPILQFASLISNGVPVRSLPRHQASCRGDQTDDQLSSPVTVRMRHSNNISLPEVSCGDAPSSQLFIKILPFLSKAHRTHNNQMHISAAHSSMRGPGYGVELDSPY</sequence>